<sequence length="173" mass="19713">MVVYLRKAVSADLSRIMEIIGSARKLLHDKHIPQWQNGEGPNKELLEHDITLQQCYVLIVDQEIAGLGILSTKIETAYEQITNGQWQQTNQHYATIHRVALNPNYQGKGLALLLMNYLITTARLNDYLDIRIDTHPENKTMQQLIKKAGFNYQGDVLLPVSDGERIAYQLVLT</sequence>
<evidence type="ECO:0000259" key="1">
    <source>
        <dbReference type="PROSITE" id="PS51186"/>
    </source>
</evidence>
<dbReference type="SUPFAM" id="SSF55729">
    <property type="entry name" value="Acyl-CoA N-acyltransferases (Nat)"/>
    <property type="match status" value="1"/>
</dbReference>
<protein>
    <submittedName>
        <fullName evidence="2">GNAT family N-acetyltransferase</fullName>
    </submittedName>
</protein>
<organism evidence="2 3">
    <name type="scientific">Enterococcus ureasiticus</name>
    <dbReference type="NCBI Taxonomy" id="903984"/>
    <lineage>
        <taxon>Bacteria</taxon>
        <taxon>Bacillati</taxon>
        <taxon>Bacillota</taxon>
        <taxon>Bacilli</taxon>
        <taxon>Lactobacillales</taxon>
        <taxon>Enterococcaceae</taxon>
        <taxon>Enterococcus</taxon>
    </lineage>
</organism>
<gene>
    <name evidence="2" type="ORF">BCR21_04320</name>
</gene>
<dbReference type="AlphaFoldDB" id="A0A1E5GPR7"/>
<reference evidence="3" key="1">
    <citation type="submission" date="2016-09" db="EMBL/GenBank/DDBJ databases">
        <authorList>
            <person name="Gulvik C.A."/>
        </authorList>
    </citation>
    <scope>NUCLEOTIDE SEQUENCE [LARGE SCALE GENOMIC DNA]</scope>
    <source>
        <strain evidence="3">DSM 23328</strain>
    </source>
</reference>
<dbReference type="STRING" id="903984.BCR21_04320"/>
<dbReference type="EMBL" id="MIJZ01000001">
    <property type="protein sequence ID" value="OEG14220.1"/>
    <property type="molecule type" value="Genomic_DNA"/>
</dbReference>
<dbReference type="RefSeq" id="WP_069645262.1">
    <property type="nucleotide sequence ID" value="NZ_MIJZ01000001.1"/>
</dbReference>
<dbReference type="OrthoDB" id="9796381at2"/>
<proteinExistence type="predicted"/>
<feature type="domain" description="N-acetyltransferase" evidence="1">
    <location>
        <begin position="3"/>
        <end position="173"/>
    </location>
</feature>
<accession>A0A1E5GPR7</accession>
<dbReference type="GO" id="GO:0016747">
    <property type="term" value="F:acyltransferase activity, transferring groups other than amino-acyl groups"/>
    <property type="evidence" value="ECO:0007669"/>
    <property type="project" value="InterPro"/>
</dbReference>
<dbReference type="PROSITE" id="PS51186">
    <property type="entry name" value="GNAT"/>
    <property type="match status" value="1"/>
</dbReference>
<dbReference type="Proteomes" id="UP000094068">
    <property type="component" value="Unassembled WGS sequence"/>
</dbReference>
<dbReference type="InterPro" id="IPR000182">
    <property type="entry name" value="GNAT_dom"/>
</dbReference>
<keyword evidence="2" id="KW-0808">Transferase</keyword>
<dbReference type="Gene3D" id="3.40.630.30">
    <property type="match status" value="1"/>
</dbReference>
<evidence type="ECO:0000313" key="3">
    <source>
        <dbReference type="Proteomes" id="UP000094068"/>
    </source>
</evidence>
<keyword evidence="3" id="KW-1185">Reference proteome</keyword>
<dbReference type="Pfam" id="PF00583">
    <property type="entry name" value="Acetyltransf_1"/>
    <property type="match status" value="1"/>
</dbReference>
<name>A0A1E5GPR7_9ENTE</name>
<dbReference type="CDD" id="cd04301">
    <property type="entry name" value="NAT_SF"/>
    <property type="match status" value="1"/>
</dbReference>
<comment type="caution">
    <text evidence="2">The sequence shown here is derived from an EMBL/GenBank/DDBJ whole genome shotgun (WGS) entry which is preliminary data.</text>
</comment>
<evidence type="ECO:0000313" key="2">
    <source>
        <dbReference type="EMBL" id="OEG14220.1"/>
    </source>
</evidence>
<dbReference type="InterPro" id="IPR016181">
    <property type="entry name" value="Acyl_CoA_acyltransferase"/>
</dbReference>